<accession>A0A7K0C3V5</accession>
<organism evidence="2 3">
    <name type="scientific">Actinomadura macrotermitis</name>
    <dbReference type="NCBI Taxonomy" id="2585200"/>
    <lineage>
        <taxon>Bacteria</taxon>
        <taxon>Bacillati</taxon>
        <taxon>Actinomycetota</taxon>
        <taxon>Actinomycetes</taxon>
        <taxon>Streptosporangiales</taxon>
        <taxon>Thermomonosporaceae</taxon>
        <taxon>Actinomadura</taxon>
    </lineage>
</organism>
<reference evidence="2 3" key="1">
    <citation type="submission" date="2019-10" db="EMBL/GenBank/DDBJ databases">
        <title>Actinomadura rubteroloni sp. nov. and Actinomadura macrotermitis sp. nov., isolated from the gut of fungus growing-termite Macrotermes natalensis.</title>
        <authorList>
            <person name="Benndorf R."/>
            <person name="Martin K."/>
            <person name="Kuefner M."/>
            <person name="De Beer W."/>
            <person name="Kaster A.-K."/>
            <person name="Vollmers J."/>
            <person name="Poulsen M."/>
            <person name="Beemelmanns C."/>
        </authorList>
    </citation>
    <scope>NUCLEOTIDE SEQUENCE [LARGE SCALE GENOMIC DNA]</scope>
    <source>
        <strain evidence="2 3">RB68</strain>
    </source>
</reference>
<gene>
    <name evidence="2" type="ORF">ACRB68_62270</name>
</gene>
<dbReference type="AlphaFoldDB" id="A0A7K0C3V5"/>
<comment type="caution">
    <text evidence="2">The sequence shown here is derived from an EMBL/GenBank/DDBJ whole genome shotgun (WGS) entry which is preliminary data.</text>
</comment>
<evidence type="ECO:0000313" key="3">
    <source>
        <dbReference type="Proteomes" id="UP000487268"/>
    </source>
</evidence>
<keyword evidence="1" id="KW-1133">Transmembrane helix</keyword>
<feature type="transmembrane region" description="Helical" evidence="1">
    <location>
        <begin position="227"/>
        <end position="251"/>
    </location>
</feature>
<dbReference type="EMBL" id="WEGH01000004">
    <property type="protein sequence ID" value="MQY08121.1"/>
    <property type="molecule type" value="Genomic_DNA"/>
</dbReference>
<feature type="transmembrane region" description="Helical" evidence="1">
    <location>
        <begin position="195"/>
        <end position="215"/>
    </location>
</feature>
<name>A0A7K0C3V5_9ACTN</name>
<feature type="transmembrane region" description="Helical" evidence="1">
    <location>
        <begin position="51"/>
        <end position="71"/>
    </location>
</feature>
<sequence length="254" mass="26655">MPTQFAVRRVEAVCHVIGALLLVSGLFHLAVFAVDGGPWEGPVSWRKAVTFGLSFGLTLITIAWVSSFLPLGDRARTWILGVFAGACVTETALITLQAWRRVPSHFNMETTFDTAVSRVLAAGGVVLIVTLVLLAIASFRANPDVAPSMRLALRAGFVALMGALLSGAAMIARGVTEVQTGHQEAAYRVAGALKPAHAVTMHAVLVLPALAWLLARTARPEAGRVRVVALATAAYALAAAVVIGLSVYGFAADF</sequence>
<feature type="transmembrane region" description="Helical" evidence="1">
    <location>
        <begin position="78"/>
        <end position="99"/>
    </location>
</feature>
<feature type="transmembrane region" description="Helical" evidence="1">
    <location>
        <begin position="12"/>
        <end position="31"/>
    </location>
</feature>
<evidence type="ECO:0000313" key="2">
    <source>
        <dbReference type="EMBL" id="MQY08121.1"/>
    </source>
</evidence>
<feature type="transmembrane region" description="Helical" evidence="1">
    <location>
        <begin position="151"/>
        <end position="175"/>
    </location>
</feature>
<protein>
    <submittedName>
        <fullName evidence="2">Uncharacterized protein</fullName>
    </submittedName>
</protein>
<dbReference type="Proteomes" id="UP000487268">
    <property type="component" value="Unassembled WGS sequence"/>
</dbReference>
<dbReference type="RefSeq" id="WP_194293521.1">
    <property type="nucleotide sequence ID" value="NZ_WEGH01000004.1"/>
</dbReference>
<keyword evidence="1" id="KW-0812">Transmembrane</keyword>
<keyword evidence="3" id="KW-1185">Reference proteome</keyword>
<proteinExistence type="predicted"/>
<feature type="transmembrane region" description="Helical" evidence="1">
    <location>
        <begin position="119"/>
        <end position="139"/>
    </location>
</feature>
<keyword evidence="1" id="KW-0472">Membrane</keyword>
<evidence type="ECO:0000256" key="1">
    <source>
        <dbReference type="SAM" id="Phobius"/>
    </source>
</evidence>